<protein>
    <recommendedName>
        <fullName evidence="1">Transcription and mRNA export factor SUS1</fullName>
    </recommendedName>
</protein>
<proteinExistence type="inferred from homology"/>
<keyword evidence="1" id="KW-0813">Transport</keyword>
<keyword evidence="1" id="KW-0811">Translocation</keyword>
<dbReference type="InterPro" id="IPR018783">
    <property type="entry name" value="TF_ENY2"/>
</dbReference>
<accession>A0A164YYK9</accession>
<dbReference type="GO" id="GO:0006406">
    <property type="term" value="P:mRNA export from nucleus"/>
    <property type="evidence" value="ECO:0007669"/>
    <property type="project" value="UniProtKB-UniRule"/>
</dbReference>
<dbReference type="HAMAP" id="MF_03046">
    <property type="entry name" value="ENY2_Sus1"/>
    <property type="match status" value="1"/>
</dbReference>
<name>A0A164YYK9_9AGAM</name>
<keyword evidence="1" id="KW-0509">mRNA transport</keyword>
<dbReference type="GO" id="GO:0071819">
    <property type="term" value="C:DUBm complex"/>
    <property type="evidence" value="ECO:0007669"/>
    <property type="project" value="UniProtKB-UniRule"/>
</dbReference>
<dbReference type="GO" id="GO:0005643">
    <property type="term" value="C:nuclear pore"/>
    <property type="evidence" value="ECO:0007669"/>
    <property type="project" value="UniProtKB-UniRule"/>
</dbReference>
<comment type="subcellular location">
    <subcellularLocation>
        <location evidence="1">Nucleus</location>
        <location evidence="1">Nucleoplasm</location>
    </subcellularLocation>
    <subcellularLocation>
        <location evidence="1">Cytoplasm</location>
        <location evidence="1">P-body</location>
    </subcellularLocation>
</comment>
<dbReference type="AlphaFoldDB" id="A0A164YYK9"/>
<gene>
    <name evidence="1" type="primary">SUS1</name>
    <name evidence="2" type="ORF">SISNIDRAFT_482272</name>
</gene>
<dbReference type="GO" id="GO:0000932">
    <property type="term" value="C:P-body"/>
    <property type="evidence" value="ECO:0007669"/>
    <property type="project" value="UniProtKB-SubCell"/>
</dbReference>
<dbReference type="GO" id="GO:0006325">
    <property type="term" value="P:chromatin organization"/>
    <property type="evidence" value="ECO:0007669"/>
    <property type="project" value="UniProtKB-KW"/>
</dbReference>
<keyword evidence="1" id="KW-0010">Activator</keyword>
<dbReference type="GO" id="GO:0003713">
    <property type="term" value="F:transcription coactivator activity"/>
    <property type="evidence" value="ECO:0007669"/>
    <property type="project" value="UniProtKB-UniRule"/>
</dbReference>
<comment type="subunit">
    <text evidence="1">Component of the nuclear pore complex (NPC)-associated TREX-2 complex (transcription and export complex 2), composed of at least SUS1, SAC3, THP1, SEM1, and CDC31. TREX-2 contains 2 SUS1 chains. The TREX-2 complex interacts with the nucleoporin NUP1. Component of the 1.8 MDa SAGA transcription coactivator-HAT complex. SAGA is built of 5 distinct domains with specialized functions. Within the SAGA complex, SUS1, SGF11, SGF73 and UBP8 form an additional subcomplex of SAGA called the DUB module (deubiquitination module). Interacts directly with THP1, SAC3, SGF11, and with the RNA polymerase II.</text>
</comment>
<comment type="function">
    <text evidence="1">Involved in mRNA export coupled transcription activation by association with both the TREX-2 and the SAGA complexes. At the promoters, SAGA is required for recruitment of the basal transcription machinery. It influences RNA polymerase II transcriptional activity through different activities such as TBP interaction and promoter selectivity, interaction with transcription activators, and chromatin modification through histone acetylation and deubiquitination. Within the SAGA complex, participates to a subcomplex required for deubiquitination of H2B and for the maintenance of steady-state H3 methylation levels. The TREX-2 complex functions in docking export-competent ribonucleoprotein particles (mRNPs) to the nuclear entrance of the nuclear pore complex (nuclear basket). TREX-2 participates in mRNA export and accurate chromatin positioning in the nucleus by tethering genes to the nuclear periphery. May also be involved in cytoplasmic mRNA decay by interaction with components of P-bodies.</text>
</comment>
<dbReference type="Gene3D" id="1.10.246.140">
    <property type="match status" value="1"/>
</dbReference>
<keyword evidence="1" id="KW-0539">Nucleus</keyword>
<dbReference type="GO" id="GO:0006368">
    <property type="term" value="P:transcription elongation by RNA polymerase II"/>
    <property type="evidence" value="ECO:0007669"/>
    <property type="project" value="UniProtKB-UniRule"/>
</dbReference>
<keyword evidence="1" id="KW-0805">Transcription regulation</keyword>
<dbReference type="EMBL" id="KV419397">
    <property type="protein sequence ID" value="KZS97363.1"/>
    <property type="molecule type" value="Genomic_DNA"/>
</dbReference>
<dbReference type="PANTHER" id="PTHR12514">
    <property type="entry name" value="ENHANCER OF YELLOW 2 TRANSCRIPTION FACTOR"/>
    <property type="match status" value="1"/>
</dbReference>
<dbReference type="GO" id="GO:0015031">
    <property type="term" value="P:protein transport"/>
    <property type="evidence" value="ECO:0007669"/>
    <property type="project" value="UniProtKB-KW"/>
</dbReference>
<organism evidence="2 3">
    <name type="scientific">Sistotremastrum niveocremeum HHB9708</name>
    <dbReference type="NCBI Taxonomy" id="1314777"/>
    <lineage>
        <taxon>Eukaryota</taxon>
        <taxon>Fungi</taxon>
        <taxon>Dikarya</taxon>
        <taxon>Basidiomycota</taxon>
        <taxon>Agaricomycotina</taxon>
        <taxon>Agaricomycetes</taxon>
        <taxon>Sistotremastrales</taxon>
        <taxon>Sistotremastraceae</taxon>
        <taxon>Sertulicium</taxon>
        <taxon>Sertulicium niveocremeum</taxon>
    </lineage>
</organism>
<dbReference type="GO" id="GO:0000124">
    <property type="term" value="C:SAGA complex"/>
    <property type="evidence" value="ECO:0007669"/>
    <property type="project" value="UniProtKB-UniRule"/>
</dbReference>
<keyword evidence="1" id="KW-0653">Protein transport</keyword>
<evidence type="ECO:0000313" key="3">
    <source>
        <dbReference type="Proteomes" id="UP000076722"/>
    </source>
</evidence>
<dbReference type="Proteomes" id="UP000076722">
    <property type="component" value="Unassembled WGS sequence"/>
</dbReference>
<dbReference type="GO" id="GO:0070390">
    <property type="term" value="C:transcription export complex 2"/>
    <property type="evidence" value="ECO:0007669"/>
    <property type="project" value="UniProtKB-UniRule"/>
</dbReference>
<dbReference type="OrthoDB" id="6221744at2759"/>
<evidence type="ECO:0000256" key="1">
    <source>
        <dbReference type="HAMAP-Rule" id="MF_03046"/>
    </source>
</evidence>
<keyword evidence="1" id="KW-0804">Transcription</keyword>
<comment type="similarity">
    <text evidence="1">Belongs to the ENY2 family.</text>
</comment>
<sequence>MSEGDATFIEIHKRFTEKGEWDKIITSLLERLNETGWVDSLRDKSKESARSMETLRFEKLMETLNPHAQGSVPEGVRAEFVEQIRKFLESQIE</sequence>
<reference evidence="2 3" key="1">
    <citation type="journal article" date="2016" name="Mol. Biol. Evol.">
        <title>Comparative Genomics of Early-Diverging Mushroom-Forming Fungi Provides Insights into the Origins of Lignocellulose Decay Capabilities.</title>
        <authorList>
            <person name="Nagy L.G."/>
            <person name="Riley R."/>
            <person name="Tritt A."/>
            <person name="Adam C."/>
            <person name="Daum C."/>
            <person name="Floudas D."/>
            <person name="Sun H."/>
            <person name="Yadav J.S."/>
            <person name="Pangilinan J."/>
            <person name="Larsson K.H."/>
            <person name="Matsuura K."/>
            <person name="Barry K."/>
            <person name="Labutti K."/>
            <person name="Kuo R."/>
            <person name="Ohm R.A."/>
            <person name="Bhattacharya S.S."/>
            <person name="Shirouzu T."/>
            <person name="Yoshinaga Y."/>
            <person name="Martin F.M."/>
            <person name="Grigoriev I.V."/>
            <person name="Hibbett D.S."/>
        </authorList>
    </citation>
    <scope>NUCLEOTIDE SEQUENCE [LARGE SCALE GENOMIC DNA]</scope>
    <source>
        <strain evidence="2 3">HHB9708</strain>
    </source>
</reference>
<dbReference type="InterPro" id="IPR038212">
    <property type="entry name" value="TF_EnY2_sf"/>
</dbReference>
<dbReference type="GO" id="GO:0005654">
    <property type="term" value="C:nucleoplasm"/>
    <property type="evidence" value="ECO:0007669"/>
    <property type="project" value="UniProtKB-SubCell"/>
</dbReference>
<keyword evidence="3" id="KW-1185">Reference proteome</keyword>
<keyword evidence="1" id="KW-0963">Cytoplasm</keyword>
<dbReference type="Pfam" id="PF10163">
    <property type="entry name" value="EnY2"/>
    <property type="match status" value="1"/>
</dbReference>
<dbReference type="STRING" id="1314777.A0A164YYK9"/>
<keyword evidence="1" id="KW-0156">Chromatin regulator</keyword>
<evidence type="ECO:0000313" key="2">
    <source>
        <dbReference type="EMBL" id="KZS97363.1"/>
    </source>
</evidence>